<dbReference type="InterPro" id="IPR000814">
    <property type="entry name" value="TBP"/>
</dbReference>
<evidence type="ECO:0000313" key="5">
    <source>
        <dbReference type="EMBL" id="JAS57315.1"/>
    </source>
</evidence>
<reference evidence="5" key="1">
    <citation type="submission" date="2015-11" db="EMBL/GenBank/DDBJ databases">
        <title>De novo transcriptome assembly of four potential Pierce s Disease insect vectors from Arizona vineyards.</title>
        <authorList>
            <person name="Tassone E.E."/>
        </authorList>
    </citation>
    <scope>NUCLEOTIDE SEQUENCE</scope>
</reference>
<protein>
    <submittedName>
        <fullName evidence="5">Uncharacterized protein</fullName>
    </submittedName>
</protein>
<feature type="non-terminal residue" evidence="5">
    <location>
        <position position="132"/>
    </location>
</feature>
<dbReference type="SUPFAM" id="SSF55945">
    <property type="entry name" value="TATA-box binding protein-like"/>
    <property type="match status" value="1"/>
</dbReference>
<dbReference type="GO" id="GO:0003677">
    <property type="term" value="F:DNA binding"/>
    <property type="evidence" value="ECO:0007669"/>
    <property type="project" value="UniProtKB-KW"/>
</dbReference>
<feature type="region of interest" description="Disordered" evidence="4">
    <location>
        <begin position="68"/>
        <end position="132"/>
    </location>
</feature>
<keyword evidence="3" id="KW-0804">Transcription</keyword>
<name>A0A1B6G4E5_9HEMI</name>
<sequence length="132" mass="14930">IKITEFTEKHREKAQYEPELHPGATYRLSTPKATLKIFETGSITVTASCIAFVQAAIEHIYPLVTEFSKKKRHDPSPVKKQLRSKNRAYYSDHDNDSDRSGSGSSNTTDDDFVVLTDSSDMSVKNRIKRKPP</sequence>
<dbReference type="Gene3D" id="3.30.310.10">
    <property type="entry name" value="TATA-Binding Protein"/>
    <property type="match status" value="1"/>
</dbReference>
<evidence type="ECO:0000256" key="1">
    <source>
        <dbReference type="ARBA" id="ARBA00005560"/>
    </source>
</evidence>
<evidence type="ECO:0000256" key="3">
    <source>
        <dbReference type="ARBA" id="ARBA00023163"/>
    </source>
</evidence>
<dbReference type="InterPro" id="IPR012295">
    <property type="entry name" value="TBP_dom_sf"/>
</dbReference>
<dbReference type="GO" id="GO:0006352">
    <property type="term" value="P:DNA-templated transcription initiation"/>
    <property type="evidence" value="ECO:0007669"/>
    <property type="project" value="InterPro"/>
</dbReference>
<dbReference type="EMBL" id="GECZ01012454">
    <property type="protein sequence ID" value="JAS57315.1"/>
    <property type="molecule type" value="Transcribed_RNA"/>
</dbReference>
<keyword evidence="2" id="KW-0238">DNA-binding</keyword>
<dbReference type="AlphaFoldDB" id="A0A1B6G4E5"/>
<evidence type="ECO:0000256" key="4">
    <source>
        <dbReference type="SAM" id="MobiDB-lite"/>
    </source>
</evidence>
<comment type="similarity">
    <text evidence="1">Belongs to the TBP family.</text>
</comment>
<organism evidence="5">
    <name type="scientific">Cuerna arida</name>
    <dbReference type="NCBI Taxonomy" id="1464854"/>
    <lineage>
        <taxon>Eukaryota</taxon>
        <taxon>Metazoa</taxon>
        <taxon>Ecdysozoa</taxon>
        <taxon>Arthropoda</taxon>
        <taxon>Hexapoda</taxon>
        <taxon>Insecta</taxon>
        <taxon>Pterygota</taxon>
        <taxon>Neoptera</taxon>
        <taxon>Paraneoptera</taxon>
        <taxon>Hemiptera</taxon>
        <taxon>Auchenorrhyncha</taxon>
        <taxon>Membracoidea</taxon>
        <taxon>Cicadellidae</taxon>
        <taxon>Cicadellinae</taxon>
        <taxon>Proconiini</taxon>
        <taxon>Cuerna</taxon>
    </lineage>
</organism>
<dbReference type="Pfam" id="PF00352">
    <property type="entry name" value="TBP"/>
    <property type="match status" value="1"/>
</dbReference>
<dbReference type="PANTHER" id="PTHR10126">
    <property type="entry name" value="TATA-BOX BINDING PROTEIN"/>
    <property type="match status" value="1"/>
</dbReference>
<accession>A0A1B6G4E5</accession>
<feature type="non-terminal residue" evidence="5">
    <location>
        <position position="1"/>
    </location>
</feature>
<evidence type="ECO:0000256" key="2">
    <source>
        <dbReference type="ARBA" id="ARBA00023125"/>
    </source>
</evidence>
<proteinExistence type="inferred from homology"/>
<dbReference type="PRINTS" id="PR00686">
    <property type="entry name" value="TIFACTORIID"/>
</dbReference>
<feature type="compositionally biased region" description="Basic and acidic residues" evidence="4">
    <location>
        <begin position="90"/>
        <end position="99"/>
    </location>
</feature>
<gene>
    <name evidence="5" type="ORF">g.49202</name>
</gene>